<evidence type="ECO:0000256" key="1">
    <source>
        <dbReference type="PROSITE-ProRule" id="PRU00175"/>
    </source>
</evidence>
<gene>
    <name evidence="4" type="ORF">B0A55_08644</name>
</gene>
<dbReference type="OrthoDB" id="3824970at2759"/>
<dbReference type="Proteomes" id="UP000309340">
    <property type="component" value="Unassembled WGS sequence"/>
</dbReference>
<evidence type="ECO:0000259" key="3">
    <source>
        <dbReference type="PROSITE" id="PS50089"/>
    </source>
</evidence>
<comment type="caution">
    <text evidence="4">The sequence shown here is derived from an EMBL/GenBank/DDBJ whole genome shotgun (WGS) entry which is preliminary data.</text>
</comment>
<dbReference type="EMBL" id="NAJQ01000555">
    <property type="protein sequence ID" value="TKA67669.1"/>
    <property type="molecule type" value="Genomic_DNA"/>
</dbReference>
<reference evidence="4 5" key="1">
    <citation type="submission" date="2017-03" db="EMBL/GenBank/DDBJ databases">
        <title>Genomes of endolithic fungi from Antarctica.</title>
        <authorList>
            <person name="Coleine C."/>
            <person name="Masonjones S."/>
            <person name="Stajich J.E."/>
        </authorList>
    </citation>
    <scope>NUCLEOTIDE SEQUENCE [LARGE SCALE GENOMIC DNA]</scope>
    <source>
        <strain evidence="4 5">CCFEE 5184</strain>
    </source>
</reference>
<feature type="region of interest" description="Disordered" evidence="2">
    <location>
        <begin position="121"/>
        <end position="150"/>
    </location>
</feature>
<dbReference type="InterPro" id="IPR013083">
    <property type="entry name" value="Znf_RING/FYVE/PHD"/>
</dbReference>
<keyword evidence="5" id="KW-1185">Reference proteome</keyword>
<name>A0A4V6WKX6_9PEZI</name>
<keyword evidence="1" id="KW-0479">Metal-binding</keyword>
<feature type="region of interest" description="Disordered" evidence="2">
    <location>
        <begin position="549"/>
        <end position="571"/>
    </location>
</feature>
<protein>
    <recommendedName>
        <fullName evidence="3">RING-type domain-containing protein</fullName>
    </recommendedName>
</protein>
<proteinExistence type="predicted"/>
<dbReference type="GO" id="GO:0008270">
    <property type="term" value="F:zinc ion binding"/>
    <property type="evidence" value="ECO:0007669"/>
    <property type="project" value="UniProtKB-KW"/>
</dbReference>
<keyword evidence="1" id="KW-0863">Zinc-finger</keyword>
<dbReference type="Gene3D" id="3.30.40.10">
    <property type="entry name" value="Zinc/RING finger domain, C3HC4 (zinc finger)"/>
    <property type="match status" value="1"/>
</dbReference>
<keyword evidence="1" id="KW-0862">Zinc</keyword>
<evidence type="ECO:0000313" key="5">
    <source>
        <dbReference type="Proteomes" id="UP000309340"/>
    </source>
</evidence>
<dbReference type="SUPFAM" id="SSF57850">
    <property type="entry name" value="RING/U-box"/>
    <property type="match status" value="1"/>
</dbReference>
<organism evidence="4 5">
    <name type="scientific">Friedmanniomyces simplex</name>
    <dbReference type="NCBI Taxonomy" id="329884"/>
    <lineage>
        <taxon>Eukaryota</taxon>
        <taxon>Fungi</taxon>
        <taxon>Dikarya</taxon>
        <taxon>Ascomycota</taxon>
        <taxon>Pezizomycotina</taxon>
        <taxon>Dothideomycetes</taxon>
        <taxon>Dothideomycetidae</taxon>
        <taxon>Mycosphaerellales</taxon>
        <taxon>Teratosphaeriaceae</taxon>
        <taxon>Friedmanniomyces</taxon>
    </lineage>
</organism>
<accession>A0A4V6WKX6</accession>
<feature type="domain" description="RING-type" evidence="3">
    <location>
        <begin position="272"/>
        <end position="317"/>
    </location>
</feature>
<dbReference type="PROSITE" id="PS50089">
    <property type="entry name" value="ZF_RING_2"/>
    <property type="match status" value="1"/>
</dbReference>
<dbReference type="InterPro" id="IPR001841">
    <property type="entry name" value="Znf_RING"/>
</dbReference>
<evidence type="ECO:0000256" key="2">
    <source>
        <dbReference type="SAM" id="MobiDB-lite"/>
    </source>
</evidence>
<dbReference type="AlphaFoldDB" id="A0A4V6WKX6"/>
<evidence type="ECO:0000313" key="4">
    <source>
        <dbReference type="EMBL" id="TKA67669.1"/>
    </source>
</evidence>
<sequence length="571" mass="63713">MAEIASVFDCHHIVNIRYPSSLELRSEDEELALTTPLNYTTRFDPNVPLVADTSVEHNAGRQSDAETSFYSITPAVFRTPEQWAAQDLGDEVRLLHDMQLATGGNGVTDLFVVTFSVPRPAQIEGDEHPDGVDTGSSQSQRRGDHGNGGDEIDGCDAMIRIWRNTQLPPIEHEGGMFSIRIVHDEYTMTTAVFDAIESDALWLVNIQDLVHGRSDRAVKHAALQLQRSNTDNPPVSWKPQRCPRFEGKLAEVSKSIDFEALASMLDVEDRYCAVCKEDYDSEIQPLALHNSSHLICNQCLLTWCREQGSEVCCPHCRQELITDEATLAWLKFGVQDKTYEYDDRYDAWENYSRSCADLSDKHLALNNPTEITVHRDIALSAWDDIIAHELLESPESTPYHLQPARSPEYNLLRATIENSLDSLNGTSGLTLIVYHALQKDLCQALARASLRGGVALGLSAVSRRELLRDPIGIGRTDGPGGFWEYGLMPGFMEFAKRSLSRMLQFLSLRVCRCGEGAGHAFHQHGLRKYYSLGEPEKEKGEVEKVTAELGKSSLAEDEEGPCEAWASSMEL</sequence>